<keyword evidence="2 4" id="KW-0238">DNA-binding</keyword>
<dbReference type="RefSeq" id="WP_373970866.1">
    <property type="nucleotide sequence ID" value="NZ_JBHDLJ010000002.1"/>
</dbReference>
<organism evidence="6 7">
    <name type="scientific">Arthrobacter halodurans</name>
    <dbReference type="NCBI Taxonomy" id="516699"/>
    <lineage>
        <taxon>Bacteria</taxon>
        <taxon>Bacillati</taxon>
        <taxon>Actinomycetota</taxon>
        <taxon>Actinomycetes</taxon>
        <taxon>Micrococcales</taxon>
        <taxon>Micrococcaceae</taxon>
        <taxon>Arthrobacter</taxon>
    </lineage>
</organism>
<proteinExistence type="predicted"/>
<name>A0ABV4UJF9_9MICC</name>
<evidence type="ECO:0000256" key="3">
    <source>
        <dbReference type="ARBA" id="ARBA00023163"/>
    </source>
</evidence>
<accession>A0ABV4UJF9</accession>
<keyword evidence="7" id="KW-1185">Reference proteome</keyword>
<dbReference type="EMBL" id="JBHDLJ010000002">
    <property type="protein sequence ID" value="MFB0833701.1"/>
    <property type="molecule type" value="Genomic_DNA"/>
</dbReference>
<reference evidence="6 7" key="1">
    <citation type="submission" date="2024-09" db="EMBL/GenBank/DDBJ databases">
        <authorList>
            <person name="Salinas-Garcia M.A."/>
            <person name="Prieme A."/>
        </authorList>
    </citation>
    <scope>NUCLEOTIDE SEQUENCE [LARGE SCALE GENOMIC DNA]</scope>
    <source>
        <strain evidence="6 7">DSM 21081</strain>
    </source>
</reference>
<dbReference type="InterPro" id="IPR009057">
    <property type="entry name" value="Homeodomain-like_sf"/>
</dbReference>
<dbReference type="Proteomes" id="UP001575652">
    <property type="component" value="Unassembled WGS sequence"/>
</dbReference>
<dbReference type="PANTHER" id="PTHR30055:SF238">
    <property type="entry name" value="MYCOFACTOCIN BIOSYNTHESIS TRANSCRIPTIONAL REGULATOR MFTR-RELATED"/>
    <property type="match status" value="1"/>
</dbReference>
<dbReference type="PANTHER" id="PTHR30055">
    <property type="entry name" value="HTH-TYPE TRANSCRIPTIONAL REGULATOR RUTR"/>
    <property type="match status" value="1"/>
</dbReference>
<dbReference type="PROSITE" id="PS50977">
    <property type="entry name" value="HTH_TETR_2"/>
    <property type="match status" value="1"/>
</dbReference>
<protein>
    <submittedName>
        <fullName evidence="6">TetR/AcrR family transcriptional regulator</fullName>
    </submittedName>
</protein>
<dbReference type="InterPro" id="IPR001647">
    <property type="entry name" value="HTH_TetR"/>
</dbReference>
<evidence type="ECO:0000256" key="4">
    <source>
        <dbReference type="PROSITE-ProRule" id="PRU00335"/>
    </source>
</evidence>
<evidence type="ECO:0000259" key="5">
    <source>
        <dbReference type="PROSITE" id="PS50977"/>
    </source>
</evidence>
<dbReference type="PROSITE" id="PS01081">
    <property type="entry name" value="HTH_TETR_1"/>
    <property type="match status" value="1"/>
</dbReference>
<feature type="domain" description="HTH tetR-type" evidence="5">
    <location>
        <begin position="14"/>
        <end position="74"/>
    </location>
</feature>
<comment type="caution">
    <text evidence="6">The sequence shown here is derived from an EMBL/GenBank/DDBJ whole genome shotgun (WGS) entry which is preliminary data.</text>
</comment>
<sequence length="208" mass="22687">MQDLPLSLRERNRIDTWTAVHETASSLALEEGLSSATIEAIAARSGISKRTFFNYFPTKEDAVLGTRAPTLPDELLERFRTSGDDLLTRTVRLLTGVLGTSFHGGAGYERRRAVVRAHPELRARIMQHIDASEQLVDSVLNDRLGAADAAAAVEQLPDAVDSPRALLMLAGTITRFAYSRNPEATAVDVGGNIEESVNIFREVVKATL</sequence>
<dbReference type="Pfam" id="PF00440">
    <property type="entry name" value="TetR_N"/>
    <property type="match status" value="1"/>
</dbReference>
<evidence type="ECO:0000256" key="2">
    <source>
        <dbReference type="ARBA" id="ARBA00023125"/>
    </source>
</evidence>
<feature type="DNA-binding region" description="H-T-H motif" evidence="4">
    <location>
        <begin position="37"/>
        <end position="56"/>
    </location>
</feature>
<dbReference type="InterPro" id="IPR023772">
    <property type="entry name" value="DNA-bd_HTH_TetR-type_CS"/>
</dbReference>
<gene>
    <name evidence="6" type="ORF">ACETWP_03795</name>
</gene>
<evidence type="ECO:0000256" key="1">
    <source>
        <dbReference type="ARBA" id="ARBA00023015"/>
    </source>
</evidence>
<dbReference type="InterPro" id="IPR050109">
    <property type="entry name" value="HTH-type_TetR-like_transc_reg"/>
</dbReference>
<keyword evidence="1" id="KW-0805">Transcription regulation</keyword>
<evidence type="ECO:0000313" key="7">
    <source>
        <dbReference type="Proteomes" id="UP001575652"/>
    </source>
</evidence>
<evidence type="ECO:0000313" key="6">
    <source>
        <dbReference type="EMBL" id="MFB0833701.1"/>
    </source>
</evidence>
<keyword evidence="3" id="KW-0804">Transcription</keyword>
<dbReference type="SUPFAM" id="SSF46689">
    <property type="entry name" value="Homeodomain-like"/>
    <property type="match status" value="1"/>
</dbReference>
<dbReference type="Gene3D" id="1.10.357.10">
    <property type="entry name" value="Tetracycline Repressor, domain 2"/>
    <property type="match status" value="1"/>
</dbReference>